<keyword evidence="1" id="KW-1133">Transmembrane helix</keyword>
<comment type="caution">
    <text evidence="2">The sequence shown here is derived from an EMBL/GenBank/DDBJ whole genome shotgun (WGS) entry which is preliminary data.</text>
</comment>
<accession>A0A4Z1R980</accession>
<sequence length="130" mass="14258">MTPASRRYAREFLPAMAAYAVILMASTWFLRSIEAIPLRALLALLPFVPVVYAARALLRFLHAMDEFQRKLQLEAFALAALALTLGSFALGLLAAADVIAPPVDLVLMLVLPAFCVLHGLFACVAARRYR</sequence>
<name>A0A4Z1R980_9GAMM</name>
<evidence type="ECO:0000256" key="1">
    <source>
        <dbReference type="SAM" id="Phobius"/>
    </source>
</evidence>
<proteinExistence type="predicted"/>
<keyword evidence="1" id="KW-0472">Membrane</keyword>
<dbReference type="RefSeq" id="WP_134674520.1">
    <property type="nucleotide sequence ID" value="NZ_SPUH01000001.1"/>
</dbReference>
<dbReference type="AlphaFoldDB" id="A0A4Z1R980"/>
<dbReference type="Proteomes" id="UP000298681">
    <property type="component" value="Unassembled WGS sequence"/>
</dbReference>
<keyword evidence="3" id="KW-1185">Reference proteome</keyword>
<reference evidence="2 3" key="1">
    <citation type="submission" date="2019-01" db="EMBL/GenBank/DDBJ databases">
        <authorList>
            <person name="Zhang S."/>
        </authorList>
    </citation>
    <scope>NUCLEOTIDE SEQUENCE [LARGE SCALE GENOMIC DNA]</scope>
    <source>
        <strain evidence="2 3">1626</strain>
    </source>
</reference>
<dbReference type="EMBL" id="SPUH01000001">
    <property type="protein sequence ID" value="TKS55165.1"/>
    <property type="molecule type" value="Genomic_DNA"/>
</dbReference>
<feature type="transmembrane region" description="Helical" evidence="1">
    <location>
        <begin position="75"/>
        <end position="99"/>
    </location>
</feature>
<feature type="transmembrane region" description="Helical" evidence="1">
    <location>
        <begin position="12"/>
        <end position="30"/>
    </location>
</feature>
<evidence type="ECO:0000313" key="2">
    <source>
        <dbReference type="EMBL" id="TKS55165.1"/>
    </source>
</evidence>
<feature type="transmembrane region" description="Helical" evidence="1">
    <location>
        <begin position="105"/>
        <end position="126"/>
    </location>
</feature>
<evidence type="ECO:0000313" key="3">
    <source>
        <dbReference type="Proteomes" id="UP000298681"/>
    </source>
</evidence>
<feature type="transmembrane region" description="Helical" evidence="1">
    <location>
        <begin position="36"/>
        <end position="54"/>
    </location>
</feature>
<keyword evidence="1" id="KW-0812">Transmembrane</keyword>
<protein>
    <submittedName>
        <fullName evidence="2">Uncharacterized protein</fullName>
    </submittedName>
</protein>
<organism evidence="2 3">
    <name type="scientific">Luteimonas yindakuii</name>
    <dbReference type="NCBI Taxonomy" id="2565782"/>
    <lineage>
        <taxon>Bacteria</taxon>
        <taxon>Pseudomonadati</taxon>
        <taxon>Pseudomonadota</taxon>
        <taxon>Gammaproteobacteria</taxon>
        <taxon>Lysobacterales</taxon>
        <taxon>Lysobacteraceae</taxon>
        <taxon>Luteimonas</taxon>
    </lineage>
</organism>
<gene>
    <name evidence="2" type="ORF">E4582_10600</name>
</gene>